<evidence type="ECO:0000256" key="3">
    <source>
        <dbReference type="ARBA" id="ARBA00022840"/>
    </source>
</evidence>
<evidence type="ECO:0000313" key="9">
    <source>
        <dbReference type="Proteomes" id="UP000298860"/>
    </source>
</evidence>
<dbReference type="GO" id="GO:0052699">
    <property type="term" value="P:ergothioneine biosynthetic process"/>
    <property type="evidence" value="ECO:0007669"/>
    <property type="project" value="UniProtKB-UniRule"/>
</dbReference>
<dbReference type="EC" id="6.3.2.2" evidence="5"/>
<dbReference type="PANTHER" id="PTHR34378">
    <property type="entry name" value="GLUTAMATE--CYSTEINE LIGASE, CHLOROPLASTIC"/>
    <property type="match status" value="1"/>
</dbReference>
<evidence type="ECO:0000256" key="2">
    <source>
        <dbReference type="ARBA" id="ARBA00022741"/>
    </source>
</evidence>
<feature type="region of interest" description="Disordered" evidence="7">
    <location>
        <begin position="403"/>
        <end position="428"/>
    </location>
</feature>
<keyword evidence="3 5" id="KW-0067">ATP-binding</keyword>
<proteinExistence type="inferred from homology"/>
<dbReference type="UniPathway" id="UPA01014"/>
<comment type="catalytic activity">
    <reaction evidence="4 5 6">
        <text>L-cysteine + L-glutamate + ATP = gamma-L-glutamyl-L-cysteine + ADP + phosphate + H(+)</text>
        <dbReference type="Rhea" id="RHEA:13285"/>
        <dbReference type="ChEBI" id="CHEBI:15378"/>
        <dbReference type="ChEBI" id="CHEBI:29985"/>
        <dbReference type="ChEBI" id="CHEBI:30616"/>
        <dbReference type="ChEBI" id="CHEBI:35235"/>
        <dbReference type="ChEBI" id="CHEBI:43474"/>
        <dbReference type="ChEBI" id="CHEBI:58173"/>
        <dbReference type="ChEBI" id="CHEBI:456216"/>
        <dbReference type="EC" id="6.3.2.2"/>
    </reaction>
</comment>
<evidence type="ECO:0000313" key="8">
    <source>
        <dbReference type="EMBL" id="GDY28635.1"/>
    </source>
</evidence>
<evidence type="ECO:0000256" key="5">
    <source>
        <dbReference type="HAMAP-Rule" id="MF_02034"/>
    </source>
</evidence>
<dbReference type="PANTHER" id="PTHR34378:SF1">
    <property type="entry name" value="GLUTAMATE--CYSTEINE LIGASE, CHLOROPLASTIC"/>
    <property type="match status" value="1"/>
</dbReference>
<dbReference type="HAMAP" id="MF_02034">
    <property type="entry name" value="EgtA"/>
    <property type="match status" value="1"/>
</dbReference>
<name>A0A4D4IWA7_9PSEU</name>
<comment type="function">
    <text evidence="5">Catalyzes the synthesis of gamma-glutamylcysteine (gamma-GC). This compound is used as substrate for the biosynthesis of the low-molecular thiol compound ergothioneine.</text>
</comment>
<protein>
    <recommendedName>
        <fullName evidence="5">Glutamate--cysteine ligase EgtA</fullName>
        <ecNumber evidence="5">6.3.2.2</ecNumber>
    </recommendedName>
    <alternativeName>
        <fullName evidence="5">Gamma-glutamylcysteine synthase</fullName>
        <shortName evidence="5">GCS</shortName>
        <shortName evidence="5">Gamma-ECS</shortName>
    </alternativeName>
</protein>
<evidence type="ECO:0000256" key="1">
    <source>
        <dbReference type="ARBA" id="ARBA00022598"/>
    </source>
</evidence>
<dbReference type="InterPro" id="IPR006336">
    <property type="entry name" value="GCS2"/>
</dbReference>
<reference evidence="9" key="1">
    <citation type="submission" date="2019-04" db="EMBL/GenBank/DDBJ databases">
        <title>Draft genome sequence of Pseudonocardiaceae bacterium SL3-2-4.</title>
        <authorList>
            <person name="Ningsih F."/>
            <person name="Yokota A."/>
            <person name="Sakai Y."/>
            <person name="Nanatani K."/>
            <person name="Yabe S."/>
            <person name="Oetari A."/>
            <person name="Sjamsuridzal W."/>
        </authorList>
    </citation>
    <scope>NUCLEOTIDE SEQUENCE [LARGE SCALE GENOMIC DNA]</scope>
    <source>
        <strain evidence="9">SL3-2-4</strain>
    </source>
</reference>
<sequence>MTTLSEAGDAGPCPANLRDRAAAEAYVASVCFKHGPPRLVGVELEWTVHHADDPARPLDAETLTRALGHHAPPSLAPDSRHLPLAHGSLVTVEPGGQVEISTPPHSSLTELLAATSADIAALTELLAAHGLVMGIRGCDPYRPPRRLLRIPRYDAMESAFQRIGPDGIAMMCSTAGLQVCLDVGERARLADRWAALHALGPVLIALFANSAEQYGNGTAWASARTRVLLGTDPPRTLPSEVTDDPAGSWARRVLDTPLVCVRRPGGCWNAPPGVTFADWIAGALPRPPTTDDLDYHVSTMFTPVRPRGYLEVRYLDAQPPGEWVAPVVLLVSLLGSVHAVGRVREVTEPVLGRWLEAARLGLTDPCLARAARDVVDLGCGVLDGTDLPGDLRAVVAEALQRRLAGDGRHPPSRPAPPGTPPRRLSERR</sequence>
<evidence type="ECO:0000256" key="4">
    <source>
        <dbReference type="ARBA" id="ARBA00048819"/>
    </source>
</evidence>
<dbReference type="AlphaFoldDB" id="A0A4D4IWA7"/>
<keyword evidence="9" id="KW-1185">Reference proteome</keyword>
<dbReference type="GO" id="GO:0006750">
    <property type="term" value="P:glutathione biosynthetic process"/>
    <property type="evidence" value="ECO:0007669"/>
    <property type="project" value="UniProtKB-UniRule"/>
</dbReference>
<keyword evidence="2 5" id="KW-0547">Nucleotide-binding</keyword>
<dbReference type="PIRSF" id="PIRSF017901">
    <property type="entry name" value="GCL"/>
    <property type="match status" value="1"/>
</dbReference>
<evidence type="ECO:0000256" key="7">
    <source>
        <dbReference type="SAM" id="MobiDB-lite"/>
    </source>
</evidence>
<dbReference type="EMBL" id="BJFL01000001">
    <property type="protein sequence ID" value="GDY28635.1"/>
    <property type="molecule type" value="Genomic_DNA"/>
</dbReference>
<evidence type="ECO:0000256" key="6">
    <source>
        <dbReference type="PIRNR" id="PIRNR017901"/>
    </source>
</evidence>
<dbReference type="GO" id="GO:0005524">
    <property type="term" value="F:ATP binding"/>
    <property type="evidence" value="ECO:0007669"/>
    <property type="project" value="UniProtKB-UniRule"/>
</dbReference>
<comment type="caution">
    <text evidence="8">The sequence shown here is derived from an EMBL/GenBank/DDBJ whole genome shotgun (WGS) entry which is preliminary data.</text>
</comment>
<dbReference type="Gene3D" id="3.30.590.20">
    <property type="match status" value="1"/>
</dbReference>
<dbReference type="Pfam" id="PF04107">
    <property type="entry name" value="GCS2"/>
    <property type="match status" value="1"/>
</dbReference>
<dbReference type="Proteomes" id="UP000298860">
    <property type="component" value="Unassembled WGS sequence"/>
</dbReference>
<comment type="pathway">
    <text evidence="5">Amino-acid biosynthesis; ergothioneine biosynthesis.</text>
</comment>
<dbReference type="NCBIfam" id="TIGR03444">
    <property type="entry name" value="EgtA_Cys_ligase"/>
    <property type="match status" value="1"/>
</dbReference>
<dbReference type="GO" id="GO:0004357">
    <property type="term" value="F:glutamate-cysteine ligase activity"/>
    <property type="evidence" value="ECO:0007669"/>
    <property type="project" value="UniProtKB-UniRule"/>
</dbReference>
<organism evidence="8 9">
    <name type="scientific">Gandjariella thermophila</name>
    <dbReference type="NCBI Taxonomy" id="1931992"/>
    <lineage>
        <taxon>Bacteria</taxon>
        <taxon>Bacillati</taxon>
        <taxon>Actinomycetota</taxon>
        <taxon>Actinomycetes</taxon>
        <taxon>Pseudonocardiales</taxon>
        <taxon>Pseudonocardiaceae</taxon>
        <taxon>Gandjariella</taxon>
    </lineage>
</organism>
<gene>
    <name evidence="8" type="primary">gshA</name>
    <name evidence="5" type="synonym">egtA</name>
    <name evidence="8" type="ORF">GTS_02680</name>
</gene>
<dbReference type="InterPro" id="IPR035434">
    <property type="entry name" value="GCL_bact_plant"/>
</dbReference>
<accession>A0A4D4IWA7</accession>
<dbReference type="InterPro" id="IPR014746">
    <property type="entry name" value="Gln_synth/guanido_kin_cat_dom"/>
</dbReference>
<dbReference type="InterPro" id="IPR017809">
    <property type="entry name" value="EgtA_Actinobacteria"/>
</dbReference>
<comment type="similarity">
    <text evidence="5 6">Belongs to the glutamate--cysteine ligase type 2 family. EgtA subfamily.</text>
</comment>
<dbReference type="SUPFAM" id="SSF55931">
    <property type="entry name" value="Glutamine synthetase/guanido kinase"/>
    <property type="match status" value="1"/>
</dbReference>
<keyword evidence="1 5" id="KW-0436">Ligase</keyword>